<keyword evidence="2" id="KW-1185">Reference proteome</keyword>
<name>A0AAN8EG25_9EURO</name>
<protein>
    <submittedName>
        <fullName evidence="1">Uncharacterized protein</fullName>
    </submittedName>
</protein>
<evidence type="ECO:0000313" key="1">
    <source>
        <dbReference type="EMBL" id="KAK5949917.1"/>
    </source>
</evidence>
<sequence>MSDRTLCYAVKTPGEFLQPRFARDMWRLSSHEYGACNIAPPRYSMSSARIRHGESRNLSGVGYCDLPQEIRDVILKNVFADLGTRHCKVMLATCWPSNVTHSGTLMLELPSRAVQLFVSKQFLKEALPIFMAELRLEVRECTISDWVEWLRGTRSGLYASVVKQVLLRAQELTVTSHDRLVLENTSHLGSPLVSVRKVSFNIDLLAIWVWEYERSHHRVVPASERHCRSRIVQVALCHTTQSRVQRLLRDPALAFDVMLWLEQCPTFPSAQKAAQILNQSKIQWEISCQVEVETDPYVITYVADIVSDLRLGMEVEKVRATSLQHRRDREKRVS</sequence>
<dbReference type="Proteomes" id="UP001316803">
    <property type="component" value="Unassembled WGS sequence"/>
</dbReference>
<evidence type="ECO:0000313" key="2">
    <source>
        <dbReference type="Proteomes" id="UP001316803"/>
    </source>
</evidence>
<organism evidence="1 2">
    <name type="scientific">Knufia fluminis</name>
    <dbReference type="NCBI Taxonomy" id="191047"/>
    <lineage>
        <taxon>Eukaryota</taxon>
        <taxon>Fungi</taxon>
        <taxon>Dikarya</taxon>
        <taxon>Ascomycota</taxon>
        <taxon>Pezizomycotina</taxon>
        <taxon>Eurotiomycetes</taxon>
        <taxon>Chaetothyriomycetidae</taxon>
        <taxon>Chaetothyriales</taxon>
        <taxon>Trichomeriaceae</taxon>
        <taxon>Knufia</taxon>
    </lineage>
</organism>
<dbReference type="EMBL" id="JAKLMC020000031">
    <property type="protein sequence ID" value="KAK5949917.1"/>
    <property type="molecule type" value="Genomic_DNA"/>
</dbReference>
<reference evidence="1 2" key="1">
    <citation type="submission" date="2022-12" db="EMBL/GenBank/DDBJ databases">
        <title>Genomic features and morphological characterization of a novel Knufia sp. strain isolated from spacecraft assembly facility.</title>
        <authorList>
            <person name="Teixeira M."/>
            <person name="Chander A.M."/>
            <person name="Stajich J.E."/>
            <person name="Venkateswaran K."/>
        </authorList>
    </citation>
    <scope>NUCLEOTIDE SEQUENCE [LARGE SCALE GENOMIC DNA]</scope>
    <source>
        <strain evidence="1 2">FJI-L2-BK-P2</strain>
    </source>
</reference>
<comment type="caution">
    <text evidence="1">The sequence shown here is derived from an EMBL/GenBank/DDBJ whole genome shotgun (WGS) entry which is preliminary data.</text>
</comment>
<gene>
    <name evidence="1" type="ORF">OHC33_009102</name>
</gene>
<proteinExistence type="predicted"/>
<accession>A0AAN8EG25</accession>
<dbReference type="AlphaFoldDB" id="A0AAN8EG25"/>